<keyword evidence="2" id="KW-1185">Reference proteome</keyword>
<evidence type="ECO:0000313" key="2">
    <source>
        <dbReference type="Proteomes" id="UP000637720"/>
    </source>
</evidence>
<dbReference type="Proteomes" id="UP000637720">
    <property type="component" value="Unassembled WGS sequence"/>
</dbReference>
<accession>A0A8J3FCF2</accession>
<organism evidence="1 2">
    <name type="scientific">Calditerricola satsumensis</name>
    <dbReference type="NCBI Taxonomy" id="373054"/>
    <lineage>
        <taxon>Bacteria</taxon>
        <taxon>Bacillati</taxon>
        <taxon>Bacillota</taxon>
        <taxon>Bacilli</taxon>
        <taxon>Bacillales</taxon>
        <taxon>Bacillaceae</taxon>
        <taxon>Calditerricola</taxon>
    </lineage>
</organism>
<evidence type="ECO:0000313" key="1">
    <source>
        <dbReference type="EMBL" id="GGK05922.1"/>
    </source>
</evidence>
<comment type="caution">
    <text evidence="1">The sequence shown here is derived from an EMBL/GenBank/DDBJ whole genome shotgun (WGS) entry which is preliminary data.</text>
</comment>
<protein>
    <submittedName>
        <fullName evidence="1">Uncharacterized protein</fullName>
    </submittedName>
</protein>
<reference evidence="1" key="1">
    <citation type="journal article" date="2014" name="Int. J. Syst. Evol. Microbiol.">
        <title>Complete genome sequence of Corynebacterium casei LMG S-19264T (=DSM 44701T), isolated from a smear-ripened cheese.</title>
        <authorList>
            <consortium name="US DOE Joint Genome Institute (JGI-PGF)"/>
            <person name="Walter F."/>
            <person name="Albersmeier A."/>
            <person name="Kalinowski J."/>
            <person name="Ruckert C."/>
        </authorList>
    </citation>
    <scope>NUCLEOTIDE SEQUENCE</scope>
    <source>
        <strain evidence="1">JCM 14719</strain>
    </source>
</reference>
<dbReference type="EMBL" id="BMOF01000049">
    <property type="protein sequence ID" value="GGK05922.1"/>
    <property type="molecule type" value="Genomic_DNA"/>
</dbReference>
<dbReference type="AlphaFoldDB" id="A0A8J3FCF2"/>
<gene>
    <name evidence="1" type="ORF">GCM10007043_19940</name>
</gene>
<name>A0A8J3FCF2_9BACI</name>
<proteinExistence type="predicted"/>
<dbReference type="RefSeq" id="WP_188817895.1">
    <property type="nucleotide sequence ID" value="NZ_BMOF01000049.1"/>
</dbReference>
<sequence>MNGRGWLVTALAGGLLMVAAVMAARRNAPAARWRRMMRMGRWAVRMAPAWRMVPVASSMRPLLSARLMARAGRQLARLWR</sequence>
<reference evidence="1" key="2">
    <citation type="submission" date="2020-09" db="EMBL/GenBank/DDBJ databases">
        <authorList>
            <person name="Sun Q."/>
            <person name="Ohkuma M."/>
        </authorList>
    </citation>
    <scope>NUCLEOTIDE SEQUENCE</scope>
    <source>
        <strain evidence="1">JCM 14719</strain>
    </source>
</reference>